<dbReference type="PRINTS" id="PR00413">
    <property type="entry name" value="HADHALOGNASE"/>
</dbReference>
<dbReference type="Gene3D" id="3.40.50.1000">
    <property type="entry name" value="HAD superfamily/HAD-like"/>
    <property type="match status" value="1"/>
</dbReference>
<name>A0A173R640_EUBRA</name>
<evidence type="ECO:0000313" key="1">
    <source>
        <dbReference type="EMBL" id="CUM73454.1"/>
    </source>
</evidence>
<protein>
    <submittedName>
        <fullName evidence="1">Phosphorylated carbohydrates phosphatase TM_1254</fullName>
        <ecNumber evidence="1">3.1.3.-</ecNumber>
    </submittedName>
</protein>
<dbReference type="GeneID" id="97390412"/>
<dbReference type="PANTHER" id="PTHR43434">
    <property type="entry name" value="PHOSPHOGLYCOLATE PHOSPHATASE"/>
    <property type="match status" value="1"/>
</dbReference>
<accession>A0A173R640</accession>
<dbReference type="RefSeq" id="WP_055288956.1">
    <property type="nucleotide sequence ID" value="NZ_CP173382.1"/>
</dbReference>
<reference evidence="1 2" key="1">
    <citation type="submission" date="2015-09" db="EMBL/GenBank/DDBJ databases">
        <authorList>
            <consortium name="Pathogen Informatics"/>
        </authorList>
    </citation>
    <scope>NUCLEOTIDE SEQUENCE [LARGE SCALE GENOMIC DNA]</scope>
    <source>
        <strain evidence="1 2">2789STDY5608891</strain>
    </source>
</reference>
<sequence length="213" mass="24047">MTTFLFDMDGTLFDTEKYYNRAWKQAISDSGYELPEEEVLKLRSLGRPFALEQFQRWFGPEVDYLAIREHRKELMKDFLSGQIPLKPAVPETLRFLKAQGYRLAVVTATGPEQAEHNLCTAGIRQYFDAVICATMVERGKPAPDVYAYACHTLGVTPEECYAVEDSPNGVRSAHDAGCRVIMIPDLTQPDKATGKLLYRKLDTFGALINMPVE</sequence>
<proteinExistence type="predicted"/>
<dbReference type="InterPro" id="IPR041492">
    <property type="entry name" value="HAD_2"/>
</dbReference>
<evidence type="ECO:0000313" key="2">
    <source>
        <dbReference type="Proteomes" id="UP000095492"/>
    </source>
</evidence>
<dbReference type="GO" id="GO:0008967">
    <property type="term" value="F:phosphoglycolate phosphatase activity"/>
    <property type="evidence" value="ECO:0007669"/>
    <property type="project" value="TreeGrafter"/>
</dbReference>
<dbReference type="EC" id="3.1.3.-" evidence="1"/>
<gene>
    <name evidence="1" type="ORF">ERS852448_00238</name>
</gene>
<dbReference type="SFLD" id="SFLDG01129">
    <property type="entry name" value="C1.5:_HAD__Beta-PGM__Phosphata"/>
    <property type="match status" value="1"/>
</dbReference>
<dbReference type="OrthoDB" id="9797743at2"/>
<keyword evidence="1" id="KW-0378">Hydrolase</keyword>
<dbReference type="InterPro" id="IPR050155">
    <property type="entry name" value="HAD-like_hydrolase_sf"/>
</dbReference>
<dbReference type="Gene3D" id="1.10.150.240">
    <property type="entry name" value="Putative phosphatase, domain 2"/>
    <property type="match status" value="1"/>
</dbReference>
<dbReference type="AlphaFoldDB" id="A0A173R640"/>
<dbReference type="InterPro" id="IPR023214">
    <property type="entry name" value="HAD_sf"/>
</dbReference>
<dbReference type="Pfam" id="PF13419">
    <property type="entry name" value="HAD_2"/>
    <property type="match status" value="1"/>
</dbReference>
<dbReference type="SFLD" id="SFLDG01135">
    <property type="entry name" value="C1.5.6:_HAD__Beta-PGM__Phospha"/>
    <property type="match status" value="1"/>
</dbReference>
<dbReference type="SFLD" id="SFLDS00003">
    <property type="entry name" value="Haloacid_Dehalogenase"/>
    <property type="match status" value="1"/>
</dbReference>
<dbReference type="STRING" id="39490.ERS852448_00238"/>
<organism evidence="1 2">
    <name type="scientific">Eubacterium ramulus</name>
    <dbReference type="NCBI Taxonomy" id="39490"/>
    <lineage>
        <taxon>Bacteria</taxon>
        <taxon>Bacillati</taxon>
        <taxon>Bacillota</taxon>
        <taxon>Clostridia</taxon>
        <taxon>Eubacteriales</taxon>
        <taxon>Eubacteriaceae</taxon>
        <taxon>Eubacterium</taxon>
    </lineage>
</organism>
<dbReference type="NCBIfam" id="TIGR01509">
    <property type="entry name" value="HAD-SF-IA-v3"/>
    <property type="match status" value="1"/>
</dbReference>
<dbReference type="Proteomes" id="UP000095492">
    <property type="component" value="Unassembled WGS sequence"/>
</dbReference>
<dbReference type="SUPFAM" id="SSF56784">
    <property type="entry name" value="HAD-like"/>
    <property type="match status" value="1"/>
</dbReference>
<dbReference type="InterPro" id="IPR036412">
    <property type="entry name" value="HAD-like_sf"/>
</dbReference>
<dbReference type="CDD" id="cd07505">
    <property type="entry name" value="HAD_BPGM-like"/>
    <property type="match status" value="1"/>
</dbReference>
<dbReference type="PANTHER" id="PTHR43434:SF1">
    <property type="entry name" value="PHOSPHOGLYCOLATE PHOSPHATASE"/>
    <property type="match status" value="1"/>
</dbReference>
<dbReference type="InterPro" id="IPR023198">
    <property type="entry name" value="PGP-like_dom2"/>
</dbReference>
<dbReference type="EMBL" id="CYYA01000001">
    <property type="protein sequence ID" value="CUM73454.1"/>
    <property type="molecule type" value="Genomic_DNA"/>
</dbReference>
<dbReference type="InterPro" id="IPR006439">
    <property type="entry name" value="HAD-SF_hydro_IA"/>
</dbReference>
<dbReference type="GO" id="GO:0006281">
    <property type="term" value="P:DNA repair"/>
    <property type="evidence" value="ECO:0007669"/>
    <property type="project" value="TreeGrafter"/>
</dbReference>